<feature type="transmembrane region" description="Helical" evidence="7">
    <location>
        <begin position="123"/>
        <end position="143"/>
    </location>
</feature>
<evidence type="ECO:0000256" key="1">
    <source>
        <dbReference type="ARBA" id="ARBA00004651"/>
    </source>
</evidence>
<feature type="transmembrane region" description="Helical" evidence="7">
    <location>
        <begin position="181"/>
        <end position="200"/>
    </location>
</feature>
<gene>
    <name evidence="9" type="ORF">Acaty_c1475</name>
</gene>
<dbReference type="Proteomes" id="UP000005522">
    <property type="component" value="Chromosome"/>
</dbReference>
<dbReference type="GeneID" id="92931673"/>
<evidence type="ECO:0000313" key="10">
    <source>
        <dbReference type="Proteomes" id="UP000005522"/>
    </source>
</evidence>
<dbReference type="Pfam" id="PF03458">
    <property type="entry name" value="Gly_transporter"/>
    <property type="match status" value="2"/>
</dbReference>
<keyword evidence="3" id="KW-1003">Cell membrane</keyword>
<feature type="transmembrane region" description="Helical" evidence="7">
    <location>
        <begin position="36"/>
        <end position="57"/>
    </location>
</feature>
<feature type="transmembrane region" description="Helical" evidence="7">
    <location>
        <begin position="6"/>
        <end position="24"/>
    </location>
</feature>
<evidence type="ECO:0000256" key="6">
    <source>
        <dbReference type="ARBA" id="ARBA00023136"/>
    </source>
</evidence>
<dbReference type="InterPro" id="IPR005115">
    <property type="entry name" value="Gly_transporter"/>
</dbReference>
<protein>
    <recommendedName>
        <fullName evidence="8">Glycine transporter domain-containing protein</fullName>
    </recommendedName>
</protein>
<feature type="transmembrane region" description="Helical" evidence="7">
    <location>
        <begin position="69"/>
        <end position="89"/>
    </location>
</feature>
<dbReference type="eggNOG" id="COG2860">
    <property type="taxonomic scope" value="Bacteria"/>
</dbReference>
<keyword evidence="5 7" id="KW-1133">Transmembrane helix</keyword>
<reference evidence="9 10" key="1">
    <citation type="journal article" date="2009" name="J. Bacteriol.">
        <title>Draft genome sequence of the extremely acidophilic bacterium Acidithiobacillus caldus ATCC 51756 reveals metabolic versatility in the genus Acidithiobacillus.</title>
        <authorList>
            <person name="Valdes J."/>
            <person name="Quatrini R."/>
            <person name="Hallberg K."/>
            <person name="Dopson M."/>
            <person name="Valenzuela P.D."/>
            <person name="Holmes D.S."/>
        </authorList>
    </citation>
    <scope>NUCLEOTIDE SEQUENCE [LARGE SCALE GENOMIC DNA]</scope>
    <source>
        <strain evidence="10">ATCC 51756 / DSM 8584 / KU</strain>
    </source>
</reference>
<evidence type="ECO:0000259" key="8">
    <source>
        <dbReference type="Pfam" id="PF03458"/>
    </source>
</evidence>
<dbReference type="EMBL" id="CP005986">
    <property type="protein sequence ID" value="AIA55341.1"/>
    <property type="molecule type" value="Genomic_DNA"/>
</dbReference>
<proteinExistence type="inferred from homology"/>
<evidence type="ECO:0000256" key="2">
    <source>
        <dbReference type="ARBA" id="ARBA00008193"/>
    </source>
</evidence>
<dbReference type="PANTHER" id="PTHR30506">
    <property type="entry name" value="INNER MEMBRANE PROTEIN"/>
    <property type="match status" value="1"/>
</dbReference>
<dbReference type="GO" id="GO:0005886">
    <property type="term" value="C:plasma membrane"/>
    <property type="evidence" value="ECO:0007669"/>
    <property type="project" value="UniProtKB-SubCell"/>
</dbReference>
<keyword evidence="4 7" id="KW-0812">Transmembrane</keyword>
<accession>A0A059ZZA6</accession>
<evidence type="ECO:0000256" key="3">
    <source>
        <dbReference type="ARBA" id="ARBA00022475"/>
    </source>
</evidence>
<feature type="domain" description="Glycine transporter" evidence="8">
    <location>
        <begin position="12"/>
        <end position="87"/>
    </location>
</feature>
<evidence type="ECO:0000256" key="5">
    <source>
        <dbReference type="ARBA" id="ARBA00022989"/>
    </source>
</evidence>
<evidence type="ECO:0000256" key="4">
    <source>
        <dbReference type="ARBA" id="ARBA00022692"/>
    </source>
</evidence>
<feature type="domain" description="Glycine transporter" evidence="8">
    <location>
        <begin position="98"/>
        <end position="169"/>
    </location>
</feature>
<feature type="transmembrane region" description="Helical" evidence="7">
    <location>
        <begin position="155"/>
        <end position="175"/>
    </location>
</feature>
<organism evidence="9 10">
    <name type="scientific">Acidithiobacillus caldus (strain ATCC 51756 / DSM 8584 / KU)</name>
    <dbReference type="NCBI Taxonomy" id="637389"/>
    <lineage>
        <taxon>Bacteria</taxon>
        <taxon>Pseudomonadati</taxon>
        <taxon>Pseudomonadota</taxon>
        <taxon>Acidithiobacillia</taxon>
        <taxon>Acidithiobacillales</taxon>
        <taxon>Acidithiobacillaceae</taxon>
        <taxon>Acidithiobacillus</taxon>
    </lineage>
</organism>
<dbReference type="RefSeq" id="WP_004872338.1">
    <property type="nucleotide sequence ID" value="NZ_CP005986.1"/>
</dbReference>
<name>A0A059ZZA6_ACICK</name>
<evidence type="ECO:0000256" key="7">
    <source>
        <dbReference type="SAM" id="Phobius"/>
    </source>
</evidence>
<dbReference type="PANTHER" id="PTHR30506:SF3">
    <property type="entry name" value="UPF0126 INNER MEMBRANE PROTEIN YADS-RELATED"/>
    <property type="match status" value="1"/>
</dbReference>
<dbReference type="HOGENOM" id="CLU_064906_1_1_6"/>
<comment type="subcellular location">
    <subcellularLocation>
        <location evidence="1">Cell membrane</location>
        <topology evidence="1">Multi-pass membrane protein</topology>
    </subcellularLocation>
</comment>
<keyword evidence="6 7" id="KW-0472">Membrane</keyword>
<evidence type="ECO:0000313" key="9">
    <source>
        <dbReference type="EMBL" id="AIA55341.1"/>
    </source>
</evidence>
<sequence>MHTDAPVLFLHAINLIGIFVFAVSGAMRGVRSQLDIFGIIVLAVVTAVFGGIVRDVLIGAIPPESIADWHSVALAVFAGVFVFFFHRFFDRLQHPVLLFDAAGLGVFAATGTQKALAFGLSPFMAAVLGVISGVGGGMVRDVLSGQVPVVLRAEIYASAAALGCVLVLAGDALRLPPLESTLAGAALTFFLRTMALYRHWSLPRAR</sequence>
<dbReference type="KEGG" id="acz:Acaty_c1475"/>
<dbReference type="AlphaFoldDB" id="A0A059ZZA6"/>
<comment type="similarity">
    <text evidence="2">Belongs to the UPF0126 family.</text>
</comment>